<evidence type="ECO:0000313" key="2">
    <source>
        <dbReference type="EMBL" id="JAG54450.1"/>
    </source>
</evidence>
<reference evidence="2" key="1">
    <citation type="submission" date="2014-09" db="EMBL/GenBank/DDBJ databases">
        <authorList>
            <person name="Magalhaes I.L.F."/>
            <person name="Oliveira U."/>
            <person name="Santos F.R."/>
            <person name="Vidigal T.H.D.A."/>
            <person name="Brescovit A.D."/>
            <person name="Santos A.J."/>
        </authorList>
    </citation>
    <scope>NUCLEOTIDE SEQUENCE</scope>
</reference>
<sequence>RQFVSHLKSNKNRQRHALDDFITFPRTQHLAEKAQKLSSPAEKGLRNTASAGKFKISHRRPTPQTKSEISEKARSSFLFPHHLLQPSNITASFEPWPTD</sequence>
<feature type="region of interest" description="Disordered" evidence="1">
    <location>
        <begin position="34"/>
        <end position="71"/>
    </location>
</feature>
<dbReference type="AlphaFoldDB" id="A0A0K8SNS1"/>
<organism evidence="2">
    <name type="scientific">Lygus hesperus</name>
    <name type="common">Western plant bug</name>
    <dbReference type="NCBI Taxonomy" id="30085"/>
    <lineage>
        <taxon>Eukaryota</taxon>
        <taxon>Metazoa</taxon>
        <taxon>Ecdysozoa</taxon>
        <taxon>Arthropoda</taxon>
        <taxon>Hexapoda</taxon>
        <taxon>Insecta</taxon>
        <taxon>Pterygota</taxon>
        <taxon>Neoptera</taxon>
        <taxon>Paraneoptera</taxon>
        <taxon>Hemiptera</taxon>
        <taxon>Heteroptera</taxon>
        <taxon>Panheteroptera</taxon>
        <taxon>Cimicomorpha</taxon>
        <taxon>Miridae</taxon>
        <taxon>Mirini</taxon>
        <taxon>Lygus</taxon>
    </lineage>
</organism>
<evidence type="ECO:0000256" key="1">
    <source>
        <dbReference type="SAM" id="MobiDB-lite"/>
    </source>
</evidence>
<proteinExistence type="predicted"/>
<feature type="non-terminal residue" evidence="2">
    <location>
        <position position="1"/>
    </location>
</feature>
<accession>A0A0K8SNS1</accession>
<name>A0A0K8SNS1_LYGHE</name>
<protein>
    <submittedName>
        <fullName evidence="2">Uncharacterized protein</fullName>
    </submittedName>
</protein>
<dbReference type="EMBL" id="GBRD01011374">
    <property type="protein sequence ID" value="JAG54450.1"/>
    <property type="molecule type" value="Transcribed_RNA"/>
</dbReference>
<feature type="non-terminal residue" evidence="2">
    <location>
        <position position="99"/>
    </location>
</feature>